<gene>
    <name evidence="9" type="primary">KIRREL3</name>
</gene>
<accession>A0A803TTH8</accession>
<evidence type="ECO:0000313" key="9">
    <source>
        <dbReference type="Ensembl" id="ENSACAP00000038518.1"/>
    </source>
</evidence>
<dbReference type="InterPro" id="IPR003599">
    <property type="entry name" value="Ig_sub"/>
</dbReference>
<feature type="domain" description="Ig-like" evidence="8">
    <location>
        <begin position="102"/>
        <end position="182"/>
    </location>
</feature>
<sequence>FLLYQPRGIDEGLCYQFSRLWVFIAYRGVLVDALYHFNMVLLFSFFCPYRWAKKGHIIKEASGDTFEAIVDHTYFFEPVSCEVTNALGSTNISRTVDVYFGPRMMSEPQSLLVDLGSDAVFNCAWIGNPSLTIVWMKRGSGVVLSNENTLTLRNVRQEDAGKYVCRAVVPRVGAGEREVSLTVNGPPIISSTQTQHALHGEKGQIKCFIRSTPPPDRIAWSWKENVLESGTSGRYTVETVSTDEGVISTLTISNIVRADFQTIYNCTAWNSFGSDTEIIRLKEQGSELKSGAGMEAESVPMAVIIGVAVGAGVAFLVLMATIVAFCCARSQRNLKGVVSAKNDIRVEIVHKESASSRETEEHPTIKQLMMDRSEFQQDSVLKQLEVLKEEEKEFQKDPTNGYYSVNTFKEHHSTPTISLSGCQPDMRPANKQRVPTGMSFTNIYTTLSGQNRLYDYSQRFVLGMGSSSIELCEREFQRGSMSDSSSFLDTQCDSSVSSSGKQDGYVQFDKASKASASSSHHSQSSSQNSDPSRPLQRRMQTHV</sequence>
<dbReference type="Gene3D" id="2.60.40.10">
    <property type="entry name" value="Immunoglobulins"/>
    <property type="match status" value="2"/>
</dbReference>
<reference evidence="9" key="3">
    <citation type="submission" date="2025-09" db="UniProtKB">
        <authorList>
            <consortium name="Ensembl"/>
        </authorList>
    </citation>
    <scope>IDENTIFICATION</scope>
</reference>
<dbReference type="FunFam" id="2.60.40.10:FF:000103">
    <property type="entry name" value="Kirre like nephrin family adhesion molecule 3"/>
    <property type="match status" value="1"/>
</dbReference>
<dbReference type="GO" id="GO:0016020">
    <property type="term" value="C:membrane"/>
    <property type="evidence" value="ECO:0007669"/>
    <property type="project" value="UniProtKB-SubCell"/>
</dbReference>
<evidence type="ECO:0000256" key="5">
    <source>
        <dbReference type="ARBA" id="ARBA00023319"/>
    </source>
</evidence>
<feature type="compositionally biased region" description="Polar residues" evidence="6">
    <location>
        <begin position="480"/>
        <end position="501"/>
    </location>
</feature>
<dbReference type="InterPro" id="IPR003598">
    <property type="entry name" value="Ig_sub2"/>
</dbReference>
<evidence type="ECO:0000256" key="2">
    <source>
        <dbReference type="ARBA" id="ARBA00023136"/>
    </source>
</evidence>
<keyword evidence="4" id="KW-0325">Glycoprotein</keyword>
<proteinExistence type="predicted"/>
<comment type="subcellular location">
    <subcellularLocation>
        <location evidence="1">Membrane</location>
        <topology evidence="1">Single-pass type I membrane protein</topology>
    </subcellularLocation>
</comment>
<evidence type="ECO:0000256" key="1">
    <source>
        <dbReference type="ARBA" id="ARBA00004479"/>
    </source>
</evidence>
<keyword evidence="7" id="KW-0812">Transmembrane</keyword>
<feature type="region of interest" description="Disordered" evidence="6">
    <location>
        <begin position="480"/>
        <end position="543"/>
    </location>
</feature>
<dbReference type="Pfam" id="PF07679">
    <property type="entry name" value="I-set"/>
    <property type="match status" value="1"/>
</dbReference>
<keyword evidence="10" id="KW-1185">Reference proteome</keyword>
<feature type="domain" description="Ig-like" evidence="8">
    <location>
        <begin position="186"/>
        <end position="282"/>
    </location>
</feature>
<dbReference type="PROSITE" id="PS50835">
    <property type="entry name" value="IG_LIKE"/>
    <property type="match status" value="2"/>
</dbReference>
<dbReference type="PANTHER" id="PTHR11640:SF49">
    <property type="entry name" value="KIN OF IRRE-LIKE PROTEIN 3"/>
    <property type="match status" value="1"/>
</dbReference>
<dbReference type="Pfam" id="PF13927">
    <property type="entry name" value="Ig_3"/>
    <property type="match status" value="1"/>
</dbReference>
<evidence type="ECO:0000313" key="10">
    <source>
        <dbReference type="Proteomes" id="UP000001646"/>
    </source>
</evidence>
<evidence type="ECO:0000256" key="3">
    <source>
        <dbReference type="ARBA" id="ARBA00023157"/>
    </source>
</evidence>
<dbReference type="GeneTree" id="ENSGT00940000157126"/>
<dbReference type="InterPro" id="IPR036179">
    <property type="entry name" value="Ig-like_dom_sf"/>
</dbReference>
<keyword evidence="7" id="KW-1133">Transmembrane helix</keyword>
<keyword evidence="2 7" id="KW-0472">Membrane</keyword>
<keyword evidence="5" id="KW-0393">Immunoglobulin domain</keyword>
<dbReference type="SUPFAM" id="SSF48726">
    <property type="entry name" value="Immunoglobulin"/>
    <property type="match status" value="2"/>
</dbReference>
<dbReference type="PANTHER" id="PTHR11640">
    <property type="entry name" value="NEPHRIN"/>
    <property type="match status" value="1"/>
</dbReference>
<dbReference type="Bgee" id="ENSACAG00000000091">
    <property type="expression patterns" value="Expressed in testis and 5 other cell types or tissues"/>
</dbReference>
<dbReference type="FunFam" id="2.60.40.10:FF:000094">
    <property type="entry name" value="Kirre like nephrin family adhesion molecule 3"/>
    <property type="match status" value="1"/>
</dbReference>
<dbReference type="Ensembl" id="ENSACAT00000048832.1">
    <property type="protein sequence ID" value="ENSACAP00000038518.1"/>
    <property type="gene ID" value="ENSACAG00000000091.4"/>
</dbReference>
<dbReference type="CDD" id="cd05898">
    <property type="entry name" value="IgI_5_KIRREL3"/>
    <property type="match status" value="1"/>
</dbReference>
<evidence type="ECO:0000256" key="4">
    <source>
        <dbReference type="ARBA" id="ARBA00023180"/>
    </source>
</evidence>
<organism evidence="9 10">
    <name type="scientific">Anolis carolinensis</name>
    <name type="common">Green anole</name>
    <name type="synonym">American chameleon</name>
    <dbReference type="NCBI Taxonomy" id="28377"/>
    <lineage>
        <taxon>Eukaryota</taxon>
        <taxon>Metazoa</taxon>
        <taxon>Chordata</taxon>
        <taxon>Craniata</taxon>
        <taxon>Vertebrata</taxon>
        <taxon>Euteleostomi</taxon>
        <taxon>Lepidosauria</taxon>
        <taxon>Squamata</taxon>
        <taxon>Bifurcata</taxon>
        <taxon>Unidentata</taxon>
        <taxon>Episquamata</taxon>
        <taxon>Toxicofera</taxon>
        <taxon>Iguania</taxon>
        <taxon>Dactyloidae</taxon>
        <taxon>Anolis</taxon>
    </lineage>
</organism>
<dbReference type="SMART" id="SM00408">
    <property type="entry name" value="IGc2"/>
    <property type="match status" value="1"/>
</dbReference>
<evidence type="ECO:0000256" key="6">
    <source>
        <dbReference type="SAM" id="MobiDB-lite"/>
    </source>
</evidence>
<protein>
    <submittedName>
        <fullName evidence="9">Kirre like nephrin family adhesion molecule 3</fullName>
    </submittedName>
</protein>
<name>A0A803TTH8_ANOCA</name>
<dbReference type="InterPro" id="IPR007110">
    <property type="entry name" value="Ig-like_dom"/>
</dbReference>
<dbReference type="InterPro" id="IPR013783">
    <property type="entry name" value="Ig-like_fold"/>
</dbReference>
<dbReference type="InterPro" id="IPR013098">
    <property type="entry name" value="Ig_I-set"/>
</dbReference>
<keyword evidence="3" id="KW-1015">Disulfide bond</keyword>
<feature type="transmembrane region" description="Helical" evidence="7">
    <location>
        <begin position="299"/>
        <end position="325"/>
    </location>
</feature>
<feature type="compositionally biased region" description="Low complexity" evidence="6">
    <location>
        <begin position="513"/>
        <end position="527"/>
    </location>
</feature>
<dbReference type="AlphaFoldDB" id="A0A803TTH8"/>
<evidence type="ECO:0000256" key="7">
    <source>
        <dbReference type="SAM" id="Phobius"/>
    </source>
</evidence>
<dbReference type="SMART" id="SM00409">
    <property type="entry name" value="IG"/>
    <property type="match status" value="2"/>
</dbReference>
<evidence type="ECO:0000259" key="8">
    <source>
        <dbReference type="PROSITE" id="PS50835"/>
    </source>
</evidence>
<reference evidence="9" key="2">
    <citation type="submission" date="2025-08" db="UniProtKB">
        <authorList>
            <consortium name="Ensembl"/>
        </authorList>
    </citation>
    <scope>IDENTIFICATION</scope>
</reference>
<reference evidence="9" key="1">
    <citation type="submission" date="2009-12" db="EMBL/GenBank/DDBJ databases">
        <title>The Genome Sequence of Anolis carolinensis (Green Anole Lizard).</title>
        <authorList>
            <consortium name="The Genome Sequencing Platform"/>
            <person name="Di Palma F."/>
            <person name="Alfoldi J."/>
            <person name="Heiman D."/>
            <person name="Young S."/>
            <person name="Grabherr M."/>
            <person name="Johnson J."/>
            <person name="Lander E.S."/>
            <person name="Lindblad-Toh K."/>
        </authorList>
    </citation>
    <scope>NUCLEOTIDE SEQUENCE [LARGE SCALE GENOMIC DNA]</scope>
    <source>
        <strain evidence="9">JBL SC #1</strain>
    </source>
</reference>
<dbReference type="InterPro" id="IPR051275">
    <property type="entry name" value="Cell_adhesion_signaling"/>
</dbReference>
<dbReference type="Proteomes" id="UP000001646">
    <property type="component" value="Unplaced"/>
</dbReference>